<dbReference type="STRING" id="326424.FRAAL0859"/>
<evidence type="ECO:0000313" key="2">
    <source>
        <dbReference type="EMBL" id="CAJ59527.1"/>
    </source>
</evidence>
<gene>
    <name evidence="2" type="ordered locus">FRAAL0859</name>
</gene>
<keyword evidence="3" id="KW-1185">Reference proteome</keyword>
<evidence type="ECO:0000256" key="1">
    <source>
        <dbReference type="SAM" id="MobiDB-lite"/>
    </source>
</evidence>
<evidence type="ECO:0000313" key="3">
    <source>
        <dbReference type="Proteomes" id="UP000000657"/>
    </source>
</evidence>
<feature type="region of interest" description="Disordered" evidence="1">
    <location>
        <begin position="104"/>
        <end position="186"/>
    </location>
</feature>
<dbReference type="Proteomes" id="UP000000657">
    <property type="component" value="Chromosome"/>
</dbReference>
<dbReference type="eggNOG" id="ENOG5032CAQ">
    <property type="taxonomic scope" value="Bacteria"/>
</dbReference>
<sequence length="299" mass="31012">MSGSGVDPPEPSDPLLRVLARYWDDVLALADPEQRAKLQGLVDGTLEPDPIDARAALAEELLDLLPPGHEVVDVLLAGSMLAGSSERSVRDLWESGLRLLRASDPAAGDKAGGPAGDAAGGGPAGDAASGGPAGDTTGGTGDTAGSPGGASVGGGPRPVDAPAPADERPADERPLDERPAEERPLDEFDRLVRSRLLAMPSLAPEELRGWGGDPDDTHLIRLRDPRRGDQLPAFQFTPAGRPWPIVRQVNARLGAAADPWGVTCWWVDPHARLDTSPAALLGQGQDALLLRAAAALAED</sequence>
<dbReference type="AlphaFoldDB" id="Q0RSD6"/>
<dbReference type="RefSeq" id="WP_011602093.1">
    <property type="nucleotide sequence ID" value="NC_008278.1"/>
</dbReference>
<dbReference type="KEGG" id="fal:FRAAL0859"/>
<feature type="compositionally biased region" description="Basic and acidic residues" evidence="1">
    <location>
        <begin position="165"/>
        <end position="186"/>
    </location>
</feature>
<reference evidence="2 3" key="1">
    <citation type="journal article" date="2007" name="Genome Res.">
        <title>Genome characteristics of facultatively symbiotic Frankia sp. strains reflect host range and host plant biogeography.</title>
        <authorList>
            <person name="Normand P."/>
            <person name="Lapierre P."/>
            <person name="Tisa L.S."/>
            <person name="Gogarten J.P."/>
            <person name="Alloisio N."/>
            <person name="Bagnarol E."/>
            <person name="Bassi C.A."/>
            <person name="Berry A.M."/>
            <person name="Bickhart D.M."/>
            <person name="Choisne N."/>
            <person name="Couloux A."/>
            <person name="Cournoyer B."/>
            <person name="Cruveiller S."/>
            <person name="Daubin V."/>
            <person name="Demange N."/>
            <person name="Francino M.P."/>
            <person name="Goltsman E."/>
            <person name="Huang Y."/>
            <person name="Kopp O.R."/>
            <person name="Labarre L."/>
            <person name="Lapidus A."/>
            <person name="Lavire C."/>
            <person name="Marechal J."/>
            <person name="Martinez M."/>
            <person name="Mastronunzio J.E."/>
            <person name="Mullin B.C."/>
            <person name="Niemann J."/>
            <person name="Pujic P."/>
            <person name="Rawnsley T."/>
            <person name="Rouy Z."/>
            <person name="Schenowitz C."/>
            <person name="Sellstedt A."/>
            <person name="Tavares F."/>
            <person name="Tomkins J.P."/>
            <person name="Vallenet D."/>
            <person name="Valverde C."/>
            <person name="Wall L.G."/>
            <person name="Wang Y."/>
            <person name="Medigue C."/>
            <person name="Benson D.R."/>
        </authorList>
    </citation>
    <scope>NUCLEOTIDE SEQUENCE [LARGE SCALE GENOMIC DNA]</scope>
    <source>
        <strain evidence="3">DSM 45986 / CECT 9034 / ACN14a</strain>
    </source>
</reference>
<protein>
    <submittedName>
        <fullName evidence="2">Uncharacterized protein</fullName>
    </submittedName>
</protein>
<dbReference type="OrthoDB" id="3629757at2"/>
<name>Q0RSD6_FRAAA</name>
<feature type="compositionally biased region" description="Gly residues" evidence="1">
    <location>
        <begin position="110"/>
        <end position="124"/>
    </location>
</feature>
<accession>Q0RSD6</accession>
<feature type="compositionally biased region" description="Gly residues" evidence="1">
    <location>
        <begin position="131"/>
        <end position="156"/>
    </location>
</feature>
<proteinExistence type="predicted"/>
<organism evidence="2 3">
    <name type="scientific">Frankia alni (strain DSM 45986 / CECT 9034 / ACN14a)</name>
    <dbReference type="NCBI Taxonomy" id="326424"/>
    <lineage>
        <taxon>Bacteria</taxon>
        <taxon>Bacillati</taxon>
        <taxon>Actinomycetota</taxon>
        <taxon>Actinomycetes</taxon>
        <taxon>Frankiales</taxon>
        <taxon>Frankiaceae</taxon>
        <taxon>Frankia</taxon>
    </lineage>
</organism>
<dbReference type="EMBL" id="CT573213">
    <property type="protein sequence ID" value="CAJ59527.1"/>
    <property type="molecule type" value="Genomic_DNA"/>
</dbReference>
<dbReference type="HOGENOM" id="CLU_929844_0_0_11"/>